<evidence type="ECO:0000313" key="4">
    <source>
        <dbReference type="EMBL" id="PSJ63449.1"/>
    </source>
</evidence>
<evidence type="ECO:0000256" key="1">
    <source>
        <dbReference type="ARBA" id="ARBA00022676"/>
    </source>
</evidence>
<dbReference type="PANTHER" id="PTHR42679">
    <property type="entry name" value="S-METHYL-5'-THIOADENOSINE PHOSPHORYLASE"/>
    <property type="match status" value="1"/>
</dbReference>
<protein>
    <submittedName>
        <fullName evidence="4">5'-methylthioadenosine phosphorylase</fullName>
    </submittedName>
</protein>
<name>A0A2P7SLT6_9HYPH</name>
<evidence type="ECO:0000313" key="5">
    <source>
        <dbReference type="Proteomes" id="UP000241229"/>
    </source>
</evidence>
<dbReference type="GO" id="GO:0009116">
    <property type="term" value="P:nucleoside metabolic process"/>
    <property type="evidence" value="ECO:0007669"/>
    <property type="project" value="InterPro"/>
</dbReference>
<gene>
    <name evidence="4" type="ORF">C7I84_07440</name>
</gene>
<dbReference type="InterPro" id="IPR010044">
    <property type="entry name" value="MTAP"/>
</dbReference>
<dbReference type="Gene3D" id="3.40.50.1580">
    <property type="entry name" value="Nucleoside phosphorylase domain"/>
    <property type="match status" value="1"/>
</dbReference>
<dbReference type="GO" id="GO:0019509">
    <property type="term" value="P:L-methionine salvage from methylthioadenosine"/>
    <property type="evidence" value="ECO:0007669"/>
    <property type="project" value="TreeGrafter"/>
</dbReference>
<reference evidence="4 5" key="1">
    <citation type="submission" date="2018-03" db="EMBL/GenBank/DDBJ databases">
        <title>The draft genome of Mesorhizobium sp. 6GN-30.</title>
        <authorList>
            <person name="Liu L."/>
            <person name="Li L."/>
            <person name="Wang T."/>
            <person name="Zhang X."/>
            <person name="Liang L."/>
        </authorList>
    </citation>
    <scope>NUCLEOTIDE SEQUENCE [LARGE SCALE GENOMIC DNA]</scope>
    <source>
        <strain evidence="4 5">6GN30</strain>
    </source>
</reference>
<dbReference type="Pfam" id="PF01048">
    <property type="entry name" value="PNP_UDP_1"/>
    <property type="match status" value="1"/>
</dbReference>
<dbReference type="InterPro" id="IPR035994">
    <property type="entry name" value="Nucleoside_phosphorylase_sf"/>
</dbReference>
<keyword evidence="5" id="KW-1185">Reference proteome</keyword>
<accession>A0A2P7SLT6</accession>
<dbReference type="SUPFAM" id="SSF53167">
    <property type="entry name" value="Purine and uridine phosphorylases"/>
    <property type="match status" value="1"/>
</dbReference>
<dbReference type="AlphaFoldDB" id="A0A2P7SLT6"/>
<feature type="domain" description="Nucleoside phosphorylase" evidence="3">
    <location>
        <begin position="88"/>
        <end position="232"/>
    </location>
</feature>
<dbReference type="PANTHER" id="PTHR42679:SF2">
    <property type="entry name" value="S-METHYL-5'-THIOADENOSINE PHOSPHORYLASE"/>
    <property type="match status" value="1"/>
</dbReference>
<dbReference type="Proteomes" id="UP000241229">
    <property type="component" value="Unassembled WGS sequence"/>
</dbReference>
<dbReference type="EMBL" id="PXYK01000005">
    <property type="protein sequence ID" value="PSJ63449.1"/>
    <property type="molecule type" value="Genomic_DNA"/>
</dbReference>
<sequence>MADTIPQTPFALISGSAQWGLMFPDDVLEPGVSVRERGLVFETPWGPSENWQVIEVSGEGTPDGEPRRILNVFAHGWPIDSIDHEAFRKVAWILREAGVKKILADSTSGSMNRMLKPGDFIIPWDVLDLSQTRYSLSGKMTAACQSVQLFCRHLAALLKETAEELWPHPHRVVGQDQQLVFAHNWGPRFGSRAEAHAYKVLGADAMNHSTGAEASLAREIGACYVAASFIVRWQDGVMDRPPEDSTALHESLRHPASRISLRTMIRAPLSEQCGCHKLRTLTRREDIRFAQNQRGFTCG</sequence>
<comment type="caution">
    <text evidence="4">The sequence shown here is derived from an EMBL/GenBank/DDBJ whole genome shotgun (WGS) entry which is preliminary data.</text>
</comment>
<dbReference type="RefSeq" id="WP_106771511.1">
    <property type="nucleotide sequence ID" value="NZ_PXYK01000005.1"/>
</dbReference>
<dbReference type="GO" id="GO:0017061">
    <property type="term" value="F:S-methyl-5-thioadenosine phosphorylase activity"/>
    <property type="evidence" value="ECO:0007669"/>
    <property type="project" value="InterPro"/>
</dbReference>
<organism evidence="4 5">
    <name type="scientific">Kumtagia ephedrae</name>
    <dbReference type="NCBI Taxonomy" id="2116701"/>
    <lineage>
        <taxon>Bacteria</taxon>
        <taxon>Pseudomonadati</taxon>
        <taxon>Pseudomonadota</taxon>
        <taxon>Alphaproteobacteria</taxon>
        <taxon>Hyphomicrobiales</taxon>
        <taxon>Phyllobacteriaceae</taxon>
        <taxon>Kumtagia</taxon>
    </lineage>
</organism>
<dbReference type="InterPro" id="IPR000845">
    <property type="entry name" value="Nucleoside_phosphorylase_d"/>
</dbReference>
<dbReference type="GO" id="GO:0005829">
    <property type="term" value="C:cytosol"/>
    <property type="evidence" value="ECO:0007669"/>
    <property type="project" value="TreeGrafter"/>
</dbReference>
<keyword evidence="2" id="KW-0808">Transferase</keyword>
<evidence type="ECO:0000256" key="2">
    <source>
        <dbReference type="ARBA" id="ARBA00022679"/>
    </source>
</evidence>
<keyword evidence="1" id="KW-0328">Glycosyltransferase</keyword>
<dbReference type="OrthoDB" id="1523230at2"/>
<evidence type="ECO:0000259" key="3">
    <source>
        <dbReference type="Pfam" id="PF01048"/>
    </source>
</evidence>
<proteinExistence type="predicted"/>